<dbReference type="Proteomes" id="UP000032274">
    <property type="component" value="Unassembled WGS sequence"/>
</dbReference>
<gene>
    <name evidence="1" type="ORF">QU38_01015</name>
</gene>
<sequence>RSLAFVQILAGIRIGAMTRGHDRSERIAAGAFRVTHRAGELGGMFLGGRVRRHQRVLQRTLLDAEGGVAARRSDTQAVHARAGAGGDEAADDHILLQADQRVLLALDRSLGEDAGGLLERRRRDEAAGLQRRLGDAEQ</sequence>
<organism evidence="1 2">
    <name type="scientific">Staphylococcus aureus</name>
    <dbReference type="NCBI Taxonomy" id="1280"/>
    <lineage>
        <taxon>Bacteria</taxon>
        <taxon>Bacillati</taxon>
        <taxon>Bacillota</taxon>
        <taxon>Bacilli</taxon>
        <taxon>Bacillales</taxon>
        <taxon>Staphylococcaceae</taxon>
        <taxon>Staphylococcus</taxon>
    </lineage>
</organism>
<comment type="caution">
    <text evidence="1">The sequence shown here is derived from an EMBL/GenBank/DDBJ whole genome shotgun (WGS) entry which is preliminary data.</text>
</comment>
<dbReference type="EMBL" id="JXIG01000223">
    <property type="protein sequence ID" value="KIU01557.1"/>
    <property type="molecule type" value="Genomic_DNA"/>
</dbReference>
<evidence type="ECO:0000313" key="1">
    <source>
        <dbReference type="EMBL" id="KIU01557.1"/>
    </source>
</evidence>
<dbReference type="AlphaFoldDB" id="A0AA40JRC5"/>
<feature type="non-terminal residue" evidence="1">
    <location>
        <position position="1"/>
    </location>
</feature>
<evidence type="ECO:0000313" key="2">
    <source>
        <dbReference type="Proteomes" id="UP000032274"/>
    </source>
</evidence>
<reference evidence="1 2" key="1">
    <citation type="submission" date="2015-01" db="EMBL/GenBank/DDBJ databases">
        <title>Characterization of Swiss Staphylococcus aureus strains involved in food poisoning.</title>
        <authorList>
            <person name="Crovadore J."/>
            <person name="Chablais R."/>
            <person name="Tonacini J."/>
            <person name="Schnyder B."/>
            <person name="Lefort F."/>
        </authorList>
    </citation>
    <scope>NUCLEOTIDE SEQUENCE [LARGE SCALE GENOMIC DNA]</scope>
    <source>
        <strain evidence="1 2">SA-120</strain>
    </source>
</reference>
<feature type="non-terminal residue" evidence="1">
    <location>
        <position position="138"/>
    </location>
</feature>
<proteinExistence type="predicted"/>
<name>A0AA40JRC5_STAAU</name>
<accession>A0AA40JRC5</accession>
<protein>
    <submittedName>
        <fullName evidence="1">Uncharacterized protein</fullName>
    </submittedName>
</protein>